<protein>
    <submittedName>
        <fullName evidence="2">Uncharacterized protein</fullName>
    </submittedName>
</protein>
<evidence type="ECO:0000313" key="3">
    <source>
        <dbReference type="Proteomes" id="UP000034681"/>
    </source>
</evidence>
<gene>
    <name evidence="2" type="ORF">PROH_11855</name>
</gene>
<evidence type="ECO:0000313" key="2">
    <source>
        <dbReference type="EMBL" id="KKJ00348.1"/>
    </source>
</evidence>
<feature type="repeat" description="TPR" evidence="1">
    <location>
        <begin position="117"/>
        <end position="150"/>
    </location>
</feature>
<name>A0A0M2PZ66_PROHO</name>
<dbReference type="EMBL" id="AJTX02000004">
    <property type="protein sequence ID" value="KKJ00348.1"/>
    <property type="molecule type" value="Genomic_DNA"/>
</dbReference>
<dbReference type="SUPFAM" id="SSF48452">
    <property type="entry name" value="TPR-like"/>
    <property type="match status" value="1"/>
</dbReference>
<proteinExistence type="predicted"/>
<keyword evidence="3" id="KW-1185">Reference proteome</keyword>
<dbReference type="Proteomes" id="UP000034681">
    <property type="component" value="Unassembled WGS sequence"/>
</dbReference>
<dbReference type="STRING" id="317619.GCA_000332315_01159"/>
<organism evidence="2 3">
    <name type="scientific">Prochlorothrix hollandica PCC 9006 = CALU 1027</name>
    <dbReference type="NCBI Taxonomy" id="317619"/>
    <lineage>
        <taxon>Bacteria</taxon>
        <taxon>Bacillati</taxon>
        <taxon>Cyanobacteriota</taxon>
        <taxon>Cyanophyceae</taxon>
        <taxon>Prochlorotrichales</taxon>
        <taxon>Prochlorotrichaceae</taxon>
        <taxon>Prochlorothrix</taxon>
    </lineage>
</organism>
<dbReference type="OrthoDB" id="530353at2"/>
<accession>A0A0M2PZ66</accession>
<keyword evidence="1" id="KW-0802">TPR repeat</keyword>
<dbReference type="AlphaFoldDB" id="A0A0M2PZ66"/>
<dbReference type="RefSeq" id="WP_017711745.1">
    <property type="nucleotide sequence ID" value="NZ_KB235933.1"/>
</dbReference>
<dbReference type="InterPro" id="IPR019734">
    <property type="entry name" value="TPR_rpt"/>
</dbReference>
<evidence type="ECO:0000256" key="1">
    <source>
        <dbReference type="PROSITE-ProRule" id="PRU00339"/>
    </source>
</evidence>
<comment type="caution">
    <text evidence="2">The sequence shown here is derived from an EMBL/GenBank/DDBJ whole genome shotgun (WGS) entry which is preliminary data.</text>
</comment>
<dbReference type="eggNOG" id="COG0457">
    <property type="taxonomic scope" value="Bacteria"/>
</dbReference>
<dbReference type="PROSITE" id="PS50005">
    <property type="entry name" value="TPR"/>
    <property type="match status" value="1"/>
</dbReference>
<reference evidence="2" key="1">
    <citation type="submission" date="2012-04" db="EMBL/GenBank/DDBJ databases">
        <authorList>
            <person name="Borisov I.G."/>
            <person name="Ivanikova N.V."/>
            <person name="Pinevich A.V."/>
        </authorList>
    </citation>
    <scope>NUCLEOTIDE SEQUENCE</scope>
    <source>
        <strain evidence="2">CALU 1027</strain>
    </source>
</reference>
<dbReference type="InterPro" id="IPR011990">
    <property type="entry name" value="TPR-like_helical_dom_sf"/>
</dbReference>
<dbReference type="Gene3D" id="1.25.40.10">
    <property type="entry name" value="Tetratricopeptide repeat domain"/>
    <property type="match status" value="1"/>
</dbReference>
<sequence>MTETNPPPHRKWTDFDWIWNTITVGCLVLGGTFATDTVQAFSQGQWDLLQTFGTIGQGAGLVFVTGGALTDRGRQGAKLVLTSLRIAPAYQAEVTCAFAAVTLAATYGVNQSLPRLGDYYYRQGQRFYNAGQTASAVASFHQALNFDPNDVRVTIALGNYFEKIRDHEAAQKFYLTALPYGEPAAFSGMGRAIMRQDTSLQGLEAAELYFQFALSQAQLQPELKASILTHLGFVYVQQADLIARNPISVAELREVGMIQSADPVGDLQRRSEQLLRSAIALTDINPAPWPGKGMAYCYLAALLDQTDRPQEAQGRWEDCANRAIPASSNQYEDILNYGGLPILDRVNTSGIVTRYAHDN</sequence>